<protein>
    <recommendedName>
        <fullName evidence="5">Low affinity iron permease family protein</fullName>
    </recommendedName>
</protein>
<reference evidence="3 4" key="1">
    <citation type="submission" date="2016-12" db="EMBL/GenBank/DDBJ databases">
        <title>Draft Genome Sequence of Mercury Resistant Pseudomonas DRA525.</title>
        <authorList>
            <person name="Drace K.M."/>
        </authorList>
    </citation>
    <scope>NUCLEOTIDE SEQUENCE [LARGE SCALE GENOMIC DNA]</scope>
    <source>
        <strain evidence="3 4">DRA525</strain>
    </source>
</reference>
<proteinExistence type="predicted"/>
<keyword evidence="2" id="KW-0472">Membrane</keyword>
<dbReference type="RefSeq" id="WP_075046980.1">
    <property type="nucleotide sequence ID" value="NZ_CP018743.1"/>
</dbReference>
<sequence length="138" mass="15942">MKFALFCQWLAKHAGKPSTFLIAVVLITLWAASGPWFHYNDTWQLIVNTSTTIITFLMVFLIQNTQNRDNDIIHVKLDELIRATKSAEQSVLGLESRDNREIHQLRKEYQAMGRNCETAPQSPREQQADDVARDNLQR</sequence>
<name>A0A1L5PZG3_PSEPU</name>
<dbReference type="Proteomes" id="UP000185146">
    <property type="component" value="Chromosome"/>
</dbReference>
<evidence type="ECO:0000313" key="4">
    <source>
        <dbReference type="Proteomes" id="UP000185146"/>
    </source>
</evidence>
<evidence type="ECO:0000256" key="2">
    <source>
        <dbReference type="SAM" id="Phobius"/>
    </source>
</evidence>
<feature type="transmembrane region" description="Helical" evidence="2">
    <location>
        <begin position="20"/>
        <end position="37"/>
    </location>
</feature>
<organism evidence="3 4">
    <name type="scientific">Pseudomonas putida</name>
    <name type="common">Arthrobacter siderocapsulatus</name>
    <dbReference type="NCBI Taxonomy" id="303"/>
    <lineage>
        <taxon>Bacteria</taxon>
        <taxon>Pseudomonadati</taxon>
        <taxon>Pseudomonadota</taxon>
        <taxon>Gammaproteobacteria</taxon>
        <taxon>Pseudomonadales</taxon>
        <taxon>Pseudomonadaceae</taxon>
        <taxon>Pseudomonas</taxon>
    </lineage>
</organism>
<feature type="compositionally biased region" description="Basic and acidic residues" evidence="1">
    <location>
        <begin position="126"/>
        <end position="138"/>
    </location>
</feature>
<keyword evidence="2" id="KW-0812">Transmembrane</keyword>
<feature type="region of interest" description="Disordered" evidence="1">
    <location>
        <begin position="115"/>
        <end position="138"/>
    </location>
</feature>
<accession>A0A1L5PZG3</accession>
<evidence type="ECO:0000313" key="3">
    <source>
        <dbReference type="EMBL" id="APO85416.1"/>
    </source>
</evidence>
<evidence type="ECO:0000256" key="1">
    <source>
        <dbReference type="SAM" id="MobiDB-lite"/>
    </source>
</evidence>
<dbReference type="InterPro" id="IPR007251">
    <property type="entry name" value="Iron_permease_Fet4"/>
</dbReference>
<dbReference type="Pfam" id="PF04120">
    <property type="entry name" value="Iron_permease"/>
    <property type="match status" value="1"/>
</dbReference>
<evidence type="ECO:0008006" key="5">
    <source>
        <dbReference type="Google" id="ProtNLM"/>
    </source>
</evidence>
<feature type="transmembrane region" description="Helical" evidence="2">
    <location>
        <begin position="43"/>
        <end position="62"/>
    </location>
</feature>
<dbReference type="EMBL" id="CP018743">
    <property type="protein sequence ID" value="APO85416.1"/>
    <property type="molecule type" value="Genomic_DNA"/>
</dbReference>
<gene>
    <name evidence="3" type="ORF">BL240_14295</name>
</gene>
<dbReference type="GO" id="GO:0055085">
    <property type="term" value="P:transmembrane transport"/>
    <property type="evidence" value="ECO:0007669"/>
    <property type="project" value="InterPro"/>
</dbReference>
<dbReference type="AlphaFoldDB" id="A0A1L5PZG3"/>
<keyword evidence="2" id="KW-1133">Transmembrane helix</keyword>